<dbReference type="GeneID" id="38134373"/>
<dbReference type="RefSeq" id="XP_026627245.1">
    <property type="nucleotide sequence ID" value="XM_026766017.1"/>
</dbReference>
<gene>
    <name evidence="1" type="ORF">BDQ94DRAFT_142314</name>
</gene>
<reference evidence="1 2" key="1">
    <citation type="submission" date="2018-07" db="EMBL/GenBank/DDBJ databases">
        <title>The genomes of Aspergillus section Nigri reveals drivers in fungal speciation.</title>
        <authorList>
            <consortium name="DOE Joint Genome Institute"/>
            <person name="Vesth T.C."/>
            <person name="Nybo J."/>
            <person name="Theobald S."/>
            <person name="Brandl J."/>
            <person name="Frisvad J.C."/>
            <person name="Nielsen K.F."/>
            <person name="Lyhne E.K."/>
            <person name="Kogle M.E."/>
            <person name="Kuo A."/>
            <person name="Riley R."/>
            <person name="Clum A."/>
            <person name="Nolan M."/>
            <person name="Lipzen A."/>
            <person name="Salamov A."/>
            <person name="Henrissat B."/>
            <person name="Wiebenga A."/>
            <person name="De vries R.P."/>
            <person name="Grigoriev I.V."/>
            <person name="Mortensen U.H."/>
            <person name="Andersen M.R."/>
            <person name="Baker S.E."/>
        </authorList>
    </citation>
    <scope>NUCLEOTIDE SEQUENCE [LARGE SCALE GENOMIC DNA]</scope>
    <source>
        <strain evidence="1 2">CBS 139.54b</strain>
    </source>
</reference>
<dbReference type="AlphaFoldDB" id="A0A3F3Q4U0"/>
<dbReference type="EMBL" id="KZ852044">
    <property type="protein sequence ID" value="RDH34223.1"/>
    <property type="molecule type" value="Genomic_DNA"/>
</dbReference>
<evidence type="ECO:0000313" key="1">
    <source>
        <dbReference type="EMBL" id="RDH34223.1"/>
    </source>
</evidence>
<evidence type="ECO:0000313" key="2">
    <source>
        <dbReference type="Proteomes" id="UP000253729"/>
    </source>
</evidence>
<sequence length="60" mass="6735">MAMNSGDFPITNHPSCQPCVLGTAVSSTQRTLQLQLQYPGSHRSSSRRMRCKWRSHSLVC</sequence>
<dbReference type="Proteomes" id="UP000253729">
    <property type="component" value="Unassembled WGS sequence"/>
</dbReference>
<protein>
    <submittedName>
        <fullName evidence="1">Uncharacterized protein</fullName>
    </submittedName>
</protein>
<organism evidence="1 2">
    <name type="scientific">Aspergillus welwitschiae</name>
    <dbReference type="NCBI Taxonomy" id="1341132"/>
    <lineage>
        <taxon>Eukaryota</taxon>
        <taxon>Fungi</taxon>
        <taxon>Dikarya</taxon>
        <taxon>Ascomycota</taxon>
        <taxon>Pezizomycotina</taxon>
        <taxon>Eurotiomycetes</taxon>
        <taxon>Eurotiomycetidae</taxon>
        <taxon>Eurotiales</taxon>
        <taxon>Aspergillaceae</taxon>
        <taxon>Aspergillus</taxon>
        <taxon>Aspergillus subgen. Circumdati</taxon>
    </lineage>
</organism>
<keyword evidence="2" id="KW-1185">Reference proteome</keyword>
<name>A0A3F3Q4U0_9EURO</name>
<accession>A0A3F3Q4U0</accession>
<proteinExistence type="predicted"/>